<protein>
    <recommendedName>
        <fullName evidence="1">Sulphotransferase Stf0 domain-containing protein</fullName>
    </recommendedName>
</protein>
<dbReference type="SUPFAM" id="SSF52540">
    <property type="entry name" value="P-loop containing nucleoside triphosphate hydrolases"/>
    <property type="match status" value="1"/>
</dbReference>
<sequence>MQQGTSLMTKLARMIVPESLQNVHRYHRDVLPALFGENPPVEQIYPAVQFVFLCFTNRCGSNFLAQLMAANGKLNLPEEVYNADTIAPHVRECGLRSFPAYMNFLCDRLKRGERFASKIGLEQLLMLTETGVLDQIADRSHFLLLERQDHLAQAISMLVAIQNQQWTSLQTARMPDEALVYSRAIIDEQIAEIQTQNFGFYRFFATNNIVPKHLTYEALTKAPQAHLTDIGAWLGIRGMLAATASLSIRRQETPVKLAWRERYEAGL</sequence>
<evidence type="ECO:0000259" key="1">
    <source>
        <dbReference type="Pfam" id="PF09037"/>
    </source>
</evidence>
<dbReference type="AlphaFoldDB" id="A0A964DXU6"/>
<organism evidence="2 3">
    <name type="scientific">Acidisoma silvae</name>
    <dbReference type="NCBI Taxonomy" id="2802396"/>
    <lineage>
        <taxon>Bacteria</taxon>
        <taxon>Pseudomonadati</taxon>
        <taxon>Pseudomonadota</taxon>
        <taxon>Alphaproteobacteria</taxon>
        <taxon>Acetobacterales</taxon>
        <taxon>Acidocellaceae</taxon>
        <taxon>Acidisoma</taxon>
    </lineage>
</organism>
<dbReference type="Proteomes" id="UP000708298">
    <property type="component" value="Unassembled WGS sequence"/>
</dbReference>
<keyword evidence="3" id="KW-1185">Reference proteome</keyword>
<gene>
    <name evidence="2" type="ORF">ASILVAE211_05595</name>
</gene>
<name>A0A964DXU6_9PROT</name>
<dbReference type="Gene3D" id="3.40.50.300">
    <property type="entry name" value="P-loop containing nucleotide triphosphate hydrolases"/>
    <property type="match status" value="1"/>
</dbReference>
<evidence type="ECO:0000313" key="2">
    <source>
        <dbReference type="EMBL" id="MCB8874650.1"/>
    </source>
</evidence>
<proteinExistence type="predicted"/>
<dbReference type="Pfam" id="PF09037">
    <property type="entry name" value="Sulphotransf"/>
    <property type="match status" value="1"/>
</dbReference>
<comment type="caution">
    <text evidence="2">The sequence shown here is derived from an EMBL/GenBank/DDBJ whole genome shotgun (WGS) entry which is preliminary data.</text>
</comment>
<reference evidence="2" key="2">
    <citation type="submission" date="2021-01" db="EMBL/GenBank/DDBJ databases">
        <authorList>
            <person name="Mieszkin S."/>
            <person name="Pouder E."/>
            <person name="Alain K."/>
        </authorList>
    </citation>
    <scope>NUCLEOTIDE SEQUENCE</scope>
    <source>
        <strain evidence="2">HW T2.11</strain>
    </source>
</reference>
<feature type="domain" description="Sulphotransferase Stf0" evidence="1">
    <location>
        <begin position="135"/>
        <end position="265"/>
    </location>
</feature>
<accession>A0A964DXU6</accession>
<evidence type="ECO:0000313" key="3">
    <source>
        <dbReference type="Proteomes" id="UP000708298"/>
    </source>
</evidence>
<dbReference type="RefSeq" id="WP_227320316.1">
    <property type="nucleotide sequence ID" value="NZ_JAESVB010000002.1"/>
</dbReference>
<reference evidence="2" key="1">
    <citation type="journal article" date="2021" name="Microorganisms">
        <title>Acidisoma silvae sp. nov. and Acidisomacellulosilytica sp. nov., Two Acidophilic Bacteria Isolated from Decaying Wood, Hydrolyzing Cellulose and Producing Poly-3-hydroxybutyrate.</title>
        <authorList>
            <person name="Mieszkin S."/>
            <person name="Pouder E."/>
            <person name="Uroz S."/>
            <person name="Simon-Colin C."/>
            <person name="Alain K."/>
        </authorList>
    </citation>
    <scope>NUCLEOTIDE SEQUENCE</scope>
    <source>
        <strain evidence="2">HW T2.11</strain>
    </source>
</reference>
<dbReference type="EMBL" id="JAESVB010000002">
    <property type="protein sequence ID" value="MCB8874650.1"/>
    <property type="molecule type" value="Genomic_DNA"/>
</dbReference>
<dbReference type="InterPro" id="IPR024628">
    <property type="entry name" value="Sulfotransferase_Stf0_dom"/>
</dbReference>
<dbReference type="InterPro" id="IPR027417">
    <property type="entry name" value="P-loop_NTPase"/>
</dbReference>